<proteinExistence type="predicted"/>
<organism evidence="1 2">
    <name type="scientific">Oidiodendron maius (strain Zn)</name>
    <dbReference type="NCBI Taxonomy" id="913774"/>
    <lineage>
        <taxon>Eukaryota</taxon>
        <taxon>Fungi</taxon>
        <taxon>Dikarya</taxon>
        <taxon>Ascomycota</taxon>
        <taxon>Pezizomycotina</taxon>
        <taxon>Leotiomycetes</taxon>
        <taxon>Leotiomycetes incertae sedis</taxon>
        <taxon>Myxotrichaceae</taxon>
        <taxon>Oidiodendron</taxon>
    </lineage>
</organism>
<dbReference type="PANTHER" id="PTHR34365:SF7">
    <property type="entry name" value="GLYCINE-RICH DOMAIN-CONTAINING PROTEIN 1"/>
    <property type="match status" value="1"/>
</dbReference>
<dbReference type="Pfam" id="PF07173">
    <property type="entry name" value="GRDP-like"/>
    <property type="match status" value="1"/>
</dbReference>
<dbReference type="PANTHER" id="PTHR34365">
    <property type="entry name" value="ENOLASE (DUF1399)"/>
    <property type="match status" value="1"/>
</dbReference>
<keyword evidence="2" id="KW-1185">Reference proteome</keyword>
<dbReference type="InterPro" id="IPR009836">
    <property type="entry name" value="GRDP-like"/>
</dbReference>
<dbReference type="EMBL" id="KN832877">
    <property type="protein sequence ID" value="KIN00767.1"/>
    <property type="molecule type" value="Genomic_DNA"/>
</dbReference>
<name>A0A0C3HEL7_OIDMZ</name>
<dbReference type="Proteomes" id="UP000054321">
    <property type="component" value="Unassembled WGS sequence"/>
</dbReference>
<dbReference type="OrthoDB" id="2684236at2759"/>
<sequence>MPVEKLSLRVDKDDGDAEVNGNTVASNETVPHVGPFLSKEAPPAYAATDPEELSAAFSNLTLPDLPVPFPTADQCLAHLKLLNSFYALREDIGYTDSLFGIWDARCEILEGKERDQALAKSREKRWALYIARAVERFEVWWLKYLCSLEESKRLEGKEMISTSYDYTLFMAKGRPQIWTTAMLPPLDILMVWHAFMLNPRNYLEDCIRFGLKRLWATGIPWLVVDEAIDTDFNYTVPKQGMDTFSDVTGLSWNNTNDPMNKTLDCPRCSTQVDIPWTTCGAKEKPSYKEIIQMVGTGYGDRGLLHACHKCGGNISHNLLRVAKFKKDTENLVRKDWPLGGTIIAPSTGTPVAPSATLWHREPNLFPNRLIAKHLRVRIFELINPRSIMEPTMNDIKNLVEKAINDRSVIRKVNTGNSSKTDTITGSEKLAIRKMMSRYWDNTSLFALELGGAVIRQSVFVEKMHSIDWLHSPASKSTMERLLVKYARFMQIISCNPVDIAVPTLDIDLGWHTHQLSPPSYFKYTIDKCRKFIDHDDKMDEDELSTSFEWTSKTYQELFKEVYSECTCWYCEAIRAKHISNARIFGASKHEKAVNSFYDSGAAKLCPPDNSAHISSHNAVKSIDNATGAAVVRRLRQKHQNDLDAAYRKACARAAMKGTPIPQRITAEVAWGYPYSIDGPYMSMGMMSGMYHAGDPCMMPVGAGMVGNCCAGTCSGGIAAGGCGAPGGCGGSVGGCSGGCGGGGGGGGGRGGCGGGGGCGAGGCGGGGS</sequence>
<evidence type="ECO:0000313" key="2">
    <source>
        <dbReference type="Proteomes" id="UP000054321"/>
    </source>
</evidence>
<dbReference type="AlphaFoldDB" id="A0A0C3HEL7"/>
<evidence type="ECO:0008006" key="3">
    <source>
        <dbReference type="Google" id="ProtNLM"/>
    </source>
</evidence>
<gene>
    <name evidence="1" type="ORF">OIDMADRAFT_124871</name>
</gene>
<reference evidence="2" key="2">
    <citation type="submission" date="2015-01" db="EMBL/GenBank/DDBJ databases">
        <title>Evolutionary Origins and Diversification of the Mycorrhizal Mutualists.</title>
        <authorList>
            <consortium name="DOE Joint Genome Institute"/>
            <consortium name="Mycorrhizal Genomics Consortium"/>
            <person name="Kohler A."/>
            <person name="Kuo A."/>
            <person name="Nagy L.G."/>
            <person name="Floudas D."/>
            <person name="Copeland A."/>
            <person name="Barry K.W."/>
            <person name="Cichocki N."/>
            <person name="Veneault-Fourrey C."/>
            <person name="LaButti K."/>
            <person name="Lindquist E.A."/>
            <person name="Lipzen A."/>
            <person name="Lundell T."/>
            <person name="Morin E."/>
            <person name="Murat C."/>
            <person name="Riley R."/>
            <person name="Ohm R."/>
            <person name="Sun H."/>
            <person name="Tunlid A."/>
            <person name="Henrissat B."/>
            <person name="Grigoriev I.V."/>
            <person name="Hibbett D.S."/>
            <person name="Martin F."/>
        </authorList>
    </citation>
    <scope>NUCLEOTIDE SEQUENCE [LARGE SCALE GENOMIC DNA]</scope>
    <source>
        <strain evidence="2">Zn</strain>
    </source>
</reference>
<accession>A0A0C3HEL7</accession>
<dbReference type="HOGENOM" id="CLU_010103_3_1_1"/>
<dbReference type="STRING" id="913774.A0A0C3HEL7"/>
<evidence type="ECO:0000313" key="1">
    <source>
        <dbReference type="EMBL" id="KIN00767.1"/>
    </source>
</evidence>
<protein>
    <recommendedName>
        <fullName evidence="3">Glycine-rich domain-containing protein 1</fullName>
    </recommendedName>
</protein>
<reference evidence="1 2" key="1">
    <citation type="submission" date="2014-04" db="EMBL/GenBank/DDBJ databases">
        <authorList>
            <consortium name="DOE Joint Genome Institute"/>
            <person name="Kuo A."/>
            <person name="Martino E."/>
            <person name="Perotto S."/>
            <person name="Kohler A."/>
            <person name="Nagy L.G."/>
            <person name="Floudas D."/>
            <person name="Copeland A."/>
            <person name="Barry K.W."/>
            <person name="Cichocki N."/>
            <person name="Veneault-Fourrey C."/>
            <person name="LaButti K."/>
            <person name="Lindquist E.A."/>
            <person name="Lipzen A."/>
            <person name="Lundell T."/>
            <person name="Morin E."/>
            <person name="Murat C."/>
            <person name="Sun H."/>
            <person name="Tunlid A."/>
            <person name="Henrissat B."/>
            <person name="Grigoriev I.V."/>
            <person name="Hibbett D.S."/>
            <person name="Martin F."/>
            <person name="Nordberg H.P."/>
            <person name="Cantor M.N."/>
            <person name="Hua S.X."/>
        </authorList>
    </citation>
    <scope>NUCLEOTIDE SEQUENCE [LARGE SCALE GENOMIC DNA]</scope>
    <source>
        <strain evidence="1 2">Zn</strain>
    </source>
</reference>
<dbReference type="InParanoid" id="A0A0C3HEL7"/>